<evidence type="ECO:0000313" key="4">
    <source>
        <dbReference type="EMBL" id="NIH57096.1"/>
    </source>
</evidence>
<dbReference type="InterPro" id="IPR000318">
    <property type="entry name" value="Nase_comp1_CS"/>
</dbReference>
<evidence type="ECO:0000256" key="1">
    <source>
        <dbReference type="ARBA" id="ARBA00023231"/>
    </source>
</evidence>
<dbReference type="Gene3D" id="1.20.89.10">
    <property type="entry name" value="Nitrogenase Molybdenum-iron Protein, subunit B, domain 4"/>
    <property type="match status" value="1"/>
</dbReference>
<keyword evidence="5" id="KW-1185">Reference proteome</keyword>
<reference evidence="4 5" key="1">
    <citation type="submission" date="2020-02" db="EMBL/GenBank/DDBJ databases">
        <title>Sequencing the genomes of 1000 actinobacteria strains.</title>
        <authorList>
            <person name="Klenk H.-P."/>
        </authorList>
    </citation>
    <scope>NUCLEOTIDE SEQUENCE [LARGE SCALE GENOMIC DNA]</scope>
    <source>
        <strain evidence="4 5">DSM 19609</strain>
    </source>
</reference>
<evidence type="ECO:0000259" key="3">
    <source>
        <dbReference type="Pfam" id="PF00148"/>
    </source>
</evidence>
<name>A0ABX0SK53_9ACTN</name>
<keyword evidence="1 2" id="KW-0535">Nitrogen fixation</keyword>
<evidence type="ECO:0000313" key="5">
    <source>
        <dbReference type="Proteomes" id="UP000749311"/>
    </source>
</evidence>
<dbReference type="InterPro" id="IPR000510">
    <property type="entry name" value="Nase/OxRdtase_comp1"/>
</dbReference>
<dbReference type="RefSeq" id="WP_167166529.1">
    <property type="nucleotide sequence ID" value="NZ_BAAAOO010000011.1"/>
</dbReference>
<feature type="domain" description="Nitrogenase/oxidoreductase component 1" evidence="3">
    <location>
        <begin position="28"/>
        <end position="453"/>
    </location>
</feature>
<dbReference type="PANTHER" id="PTHR33712">
    <property type="entry name" value="LIGHT-INDEPENDENT PROTOCHLOROPHYLLIDE REDUCTASE SUBUNIT B"/>
    <property type="match status" value="1"/>
</dbReference>
<proteinExistence type="inferred from homology"/>
<dbReference type="Pfam" id="PF00148">
    <property type="entry name" value="Oxidored_nitro"/>
    <property type="match status" value="1"/>
</dbReference>
<dbReference type="Gene3D" id="3.40.50.1980">
    <property type="entry name" value="Nitrogenase molybdenum iron protein domain"/>
    <property type="match status" value="3"/>
</dbReference>
<dbReference type="SUPFAM" id="SSF53807">
    <property type="entry name" value="Helical backbone' metal receptor"/>
    <property type="match status" value="1"/>
</dbReference>
<dbReference type="EMBL" id="JAAMOZ010000001">
    <property type="protein sequence ID" value="NIH57096.1"/>
    <property type="molecule type" value="Genomic_DNA"/>
</dbReference>
<protein>
    <submittedName>
        <fullName evidence="4">Nitrogenase molybdenum-iron protein NifN</fullName>
    </submittedName>
</protein>
<organism evidence="4 5">
    <name type="scientific">Brooklawnia cerclae</name>
    <dbReference type="NCBI Taxonomy" id="349934"/>
    <lineage>
        <taxon>Bacteria</taxon>
        <taxon>Bacillati</taxon>
        <taxon>Actinomycetota</taxon>
        <taxon>Actinomycetes</taxon>
        <taxon>Propionibacteriales</taxon>
        <taxon>Propionibacteriaceae</taxon>
        <taxon>Brooklawnia</taxon>
    </lineage>
</organism>
<comment type="similarity">
    <text evidence="2">Belongs to the NifD/NifK/NifE/NifN family.</text>
</comment>
<evidence type="ECO:0000256" key="2">
    <source>
        <dbReference type="RuleBase" id="RU004021"/>
    </source>
</evidence>
<comment type="caution">
    <text evidence="4">The sequence shown here is derived from an EMBL/GenBank/DDBJ whole genome shotgun (WGS) entry which is preliminary data.</text>
</comment>
<gene>
    <name evidence="4" type="ORF">FB473_001741</name>
</gene>
<accession>A0ABX0SK53</accession>
<dbReference type="PANTHER" id="PTHR33712:SF7">
    <property type="entry name" value="LIGHT-INDEPENDENT PROTOCHLOROPHYLLIDE REDUCTASE SUBUNIT B"/>
    <property type="match status" value="1"/>
</dbReference>
<dbReference type="Proteomes" id="UP000749311">
    <property type="component" value="Unassembled WGS sequence"/>
</dbReference>
<sequence>MSTTDLRAAGTTSSGAVSESTTNACRMCMPLGASLAFSGVEGTVPFLHGSQGCATYIRRYLISHFREPMDIASSSVGEDATVFGGESNLRQGIVNVTTVYKPKVIGVATTCLTETIGEDVGSMLRRAVDPDTGLAREFSVEPPILVHAPTPSYAGTHADGYQAAVASTVATIATEGETTDSITLLPGIVSPADIRHLREITDGFGLPTTIMPDYSERLDGVTVARYKKLPPGGTPVDQIRATGHARASVTIGGLTTPGVTIAGEVLAARFGVPHHQVPFPIGIRLTDAFCDLLTELSGNPMPEWLLAERGRLVDAYIDGHKYVAEKKAAVVGDEDLVVGLSAFLAEIGVTPVVIASGGRSGKLAERITACAPELEGRVEIMDDADFTMIQKAAEQAGIDFMVGNSKGYRTTRDLGVPLVRVGMPIHDRMGAQRVGHLGFRGTQELFDRIANALLEKQQNESPLAYSYM</sequence>
<dbReference type="PROSITE" id="PS00699">
    <property type="entry name" value="NITROGENASE_1_1"/>
    <property type="match status" value="1"/>
</dbReference>
<dbReference type="InterPro" id="IPR050152">
    <property type="entry name" value="ChlB/BchB/BchZ"/>
</dbReference>